<dbReference type="EMBL" id="KV745425">
    <property type="protein sequence ID" value="OCK74728.1"/>
    <property type="molecule type" value="Genomic_DNA"/>
</dbReference>
<dbReference type="PANTHER" id="PTHR43708:SF5">
    <property type="entry name" value="CONSERVED EXPRESSED OXIDOREDUCTASE (EUROFUNG)-RELATED"/>
    <property type="match status" value="1"/>
</dbReference>
<dbReference type="GO" id="GO:0016491">
    <property type="term" value="F:oxidoreductase activity"/>
    <property type="evidence" value="ECO:0007669"/>
    <property type="project" value="UniProtKB-KW"/>
</dbReference>
<dbReference type="PANTHER" id="PTHR43708">
    <property type="entry name" value="CONSERVED EXPRESSED OXIDOREDUCTASE (EUROFUNG)"/>
    <property type="match status" value="1"/>
</dbReference>
<evidence type="ECO:0000256" key="1">
    <source>
        <dbReference type="ARBA" id="ARBA00010928"/>
    </source>
</evidence>
<reference evidence="5 6" key="1">
    <citation type="journal article" date="2016" name="Nat. Commun.">
        <title>Ectomycorrhizal ecology is imprinted in the genome of the dominant symbiotic fungus Cenococcum geophilum.</title>
        <authorList>
            <consortium name="DOE Joint Genome Institute"/>
            <person name="Peter M."/>
            <person name="Kohler A."/>
            <person name="Ohm R.A."/>
            <person name="Kuo A."/>
            <person name="Krutzmann J."/>
            <person name="Morin E."/>
            <person name="Arend M."/>
            <person name="Barry K.W."/>
            <person name="Binder M."/>
            <person name="Choi C."/>
            <person name="Clum A."/>
            <person name="Copeland A."/>
            <person name="Grisel N."/>
            <person name="Haridas S."/>
            <person name="Kipfer T."/>
            <person name="LaButti K."/>
            <person name="Lindquist E."/>
            <person name="Lipzen A."/>
            <person name="Maire R."/>
            <person name="Meier B."/>
            <person name="Mihaltcheva S."/>
            <person name="Molinier V."/>
            <person name="Murat C."/>
            <person name="Poggeler S."/>
            <person name="Quandt C.A."/>
            <person name="Sperisen C."/>
            <person name="Tritt A."/>
            <person name="Tisserant E."/>
            <person name="Crous P.W."/>
            <person name="Henrissat B."/>
            <person name="Nehls U."/>
            <person name="Egli S."/>
            <person name="Spatafora J.W."/>
            <person name="Grigoriev I.V."/>
            <person name="Martin F.M."/>
        </authorList>
    </citation>
    <scope>NUCLEOTIDE SEQUENCE [LARGE SCALE GENOMIC DNA]</scope>
    <source>
        <strain evidence="5 6">CBS 459.81</strain>
    </source>
</reference>
<evidence type="ECO:0000259" key="4">
    <source>
        <dbReference type="Pfam" id="PF02894"/>
    </source>
</evidence>
<dbReference type="InterPro" id="IPR036291">
    <property type="entry name" value="NAD(P)-bd_dom_sf"/>
</dbReference>
<dbReference type="AlphaFoldDB" id="A0A8E2E037"/>
<dbReference type="InterPro" id="IPR051317">
    <property type="entry name" value="Gfo/Idh/MocA_oxidoreduct"/>
</dbReference>
<evidence type="ECO:0000313" key="6">
    <source>
        <dbReference type="Proteomes" id="UP000250266"/>
    </source>
</evidence>
<evidence type="ECO:0000259" key="3">
    <source>
        <dbReference type="Pfam" id="PF01408"/>
    </source>
</evidence>
<comment type="similarity">
    <text evidence="1">Belongs to the Gfo/Idh/MocA family.</text>
</comment>
<dbReference type="GO" id="GO:0000166">
    <property type="term" value="F:nucleotide binding"/>
    <property type="evidence" value="ECO:0007669"/>
    <property type="project" value="InterPro"/>
</dbReference>
<dbReference type="Pfam" id="PF01408">
    <property type="entry name" value="GFO_IDH_MocA"/>
    <property type="match status" value="1"/>
</dbReference>
<feature type="domain" description="Gfo/Idh/MocA-like oxidoreductase C-terminal" evidence="4">
    <location>
        <begin position="137"/>
        <end position="359"/>
    </location>
</feature>
<accession>A0A8E2E037</accession>
<dbReference type="Pfam" id="PF02894">
    <property type="entry name" value="GFO_IDH_MocA_C"/>
    <property type="match status" value="1"/>
</dbReference>
<gene>
    <name evidence="5" type="ORF">K432DRAFT_363207</name>
</gene>
<organism evidence="5 6">
    <name type="scientific">Lepidopterella palustris CBS 459.81</name>
    <dbReference type="NCBI Taxonomy" id="1314670"/>
    <lineage>
        <taxon>Eukaryota</taxon>
        <taxon>Fungi</taxon>
        <taxon>Dikarya</taxon>
        <taxon>Ascomycota</taxon>
        <taxon>Pezizomycotina</taxon>
        <taxon>Dothideomycetes</taxon>
        <taxon>Pleosporomycetidae</taxon>
        <taxon>Mytilinidiales</taxon>
        <taxon>Argynnaceae</taxon>
        <taxon>Lepidopterella</taxon>
    </lineage>
</organism>
<dbReference type="SUPFAM" id="SSF51735">
    <property type="entry name" value="NAD(P)-binding Rossmann-fold domains"/>
    <property type="match status" value="1"/>
</dbReference>
<dbReference type="InterPro" id="IPR000683">
    <property type="entry name" value="Gfo/Idh/MocA-like_OxRdtase_N"/>
</dbReference>
<dbReference type="Gene3D" id="3.30.360.10">
    <property type="entry name" value="Dihydrodipicolinate Reductase, domain 2"/>
    <property type="match status" value="1"/>
</dbReference>
<keyword evidence="2" id="KW-0560">Oxidoreductase</keyword>
<feature type="domain" description="Gfo/Idh/MocA-like oxidoreductase N-terminal" evidence="3">
    <location>
        <begin position="6"/>
        <end position="123"/>
    </location>
</feature>
<proteinExistence type="inferred from homology"/>
<sequence>MSPTYNVAIIGYGLSAKIFHIPFLSSPTFKLYGIVQRTPNPDSDPSKDFPGTKVWRTSDAMLADAAVDIVVVTTLPDSHFSLTKAALEAGKHVIVEKPFVPTSSDGYELCKIAKERGRCLSVYQNRRWDADFLTIAKLIKDGTLGRVVEFETHFDRHSPANPHTWRQRPLPGVGQVYDLGTHLLDQAVHLFGLPERVTAFVGNQRDGGMVGGESKGGEDAFTVLLHYPDGLLVTAKAACISPESEQLRFWVRGDKGSFRKCHLDVQEDQLKAGLRPGDAEYGVEPESHYGTLTTMTDGGPTSSKLPTIESATYTEYYRLFAQAIEGKGEVPVSPEDASKVIGLIELAKESSKTWQTMKLGK</sequence>
<dbReference type="Proteomes" id="UP000250266">
    <property type="component" value="Unassembled WGS sequence"/>
</dbReference>
<protein>
    <submittedName>
        <fullName evidence="5">Putative NAD binding Rossmann fold oxidoreductase</fullName>
    </submittedName>
</protein>
<evidence type="ECO:0000313" key="5">
    <source>
        <dbReference type="EMBL" id="OCK74728.1"/>
    </source>
</evidence>
<dbReference type="InterPro" id="IPR004104">
    <property type="entry name" value="Gfo/Idh/MocA-like_OxRdtase_C"/>
</dbReference>
<keyword evidence="6" id="KW-1185">Reference proteome</keyword>
<name>A0A8E2E037_9PEZI</name>
<evidence type="ECO:0000256" key="2">
    <source>
        <dbReference type="ARBA" id="ARBA00023002"/>
    </source>
</evidence>
<dbReference type="Gene3D" id="3.40.50.720">
    <property type="entry name" value="NAD(P)-binding Rossmann-like Domain"/>
    <property type="match status" value="1"/>
</dbReference>
<dbReference type="OrthoDB" id="2129491at2759"/>